<organism evidence="2 3">
    <name type="scientific">Brachionus plicatilis</name>
    <name type="common">Marine rotifer</name>
    <name type="synonym">Brachionus muelleri</name>
    <dbReference type="NCBI Taxonomy" id="10195"/>
    <lineage>
        <taxon>Eukaryota</taxon>
        <taxon>Metazoa</taxon>
        <taxon>Spiralia</taxon>
        <taxon>Gnathifera</taxon>
        <taxon>Rotifera</taxon>
        <taxon>Eurotatoria</taxon>
        <taxon>Monogononta</taxon>
        <taxon>Pseudotrocha</taxon>
        <taxon>Ploima</taxon>
        <taxon>Brachionidae</taxon>
        <taxon>Brachionus</taxon>
    </lineage>
</organism>
<evidence type="ECO:0000313" key="2">
    <source>
        <dbReference type="EMBL" id="RNA29764.1"/>
    </source>
</evidence>
<keyword evidence="3" id="KW-1185">Reference proteome</keyword>
<comment type="caution">
    <text evidence="2">The sequence shown here is derived from an EMBL/GenBank/DDBJ whole genome shotgun (WGS) entry which is preliminary data.</text>
</comment>
<proteinExistence type="predicted"/>
<dbReference type="AlphaFoldDB" id="A0A3M7S1T5"/>
<accession>A0A3M7S1T5</accession>
<protein>
    <submittedName>
        <fullName evidence="2">Uncharacterized protein</fullName>
    </submittedName>
</protein>
<dbReference type="EMBL" id="REGN01002165">
    <property type="protein sequence ID" value="RNA29764.1"/>
    <property type="molecule type" value="Genomic_DNA"/>
</dbReference>
<sequence>MSDISALGVISTESQAETDEGDNDVLEETKLPITRYEALEMAIIPSSAKTLQFSVKCTPSKNS</sequence>
<name>A0A3M7S1T5_BRAPC</name>
<feature type="region of interest" description="Disordered" evidence="1">
    <location>
        <begin position="1"/>
        <end position="25"/>
    </location>
</feature>
<evidence type="ECO:0000256" key="1">
    <source>
        <dbReference type="SAM" id="MobiDB-lite"/>
    </source>
</evidence>
<reference evidence="2 3" key="1">
    <citation type="journal article" date="2018" name="Sci. Rep.">
        <title>Genomic signatures of local adaptation to the degree of environmental predictability in rotifers.</title>
        <authorList>
            <person name="Franch-Gras L."/>
            <person name="Hahn C."/>
            <person name="Garcia-Roger E.M."/>
            <person name="Carmona M.J."/>
            <person name="Serra M."/>
            <person name="Gomez A."/>
        </authorList>
    </citation>
    <scope>NUCLEOTIDE SEQUENCE [LARGE SCALE GENOMIC DNA]</scope>
    <source>
        <strain evidence="2">HYR1</strain>
    </source>
</reference>
<evidence type="ECO:0000313" key="3">
    <source>
        <dbReference type="Proteomes" id="UP000276133"/>
    </source>
</evidence>
<dbReference type="Proteomes" id="UP000276133">
    <property type="component" value="Unassembled WGS sequence"/>
</dbReference>
<gene>
    <name evidence="2" type="ORF">BpHYR1_047178</name>
</gene>
<feature type="compositionally biased region" description="Acidic residues" evidence="1">
    <location>
        <begin position="16"/>
        <end position="25"/>
    </location>
</feature>